<proteinExistence type="predicted"/>
<dbReference type="Proteomes" id="UP001607303">
    <property type="component" value="Unassembled WGS sequence"/>
</dbReference>
<gene>
    <name evidence="1" type="ORF">V1477_018456</name>
</gene>
<evidence type="ECO:0000313" key="1">
    <source>
        <dbReference type="EMBL" id="KAL2724595.1"/>
    </source>
</evidence>
<dbReference type="EMBL" id="JAYRBN010000112">
    <property type="protein sequence ID" value="KAL2724595.1"/>
    <property type="molecule type" value="Genomic_DNA"/>
</dbReference>
<sequence length="89" mass="10195">MLMKIVEMLENHNSTTSGPSIDATFCQNARTCFFVYCAYKEVGGTIKVDLSERSNVFPAPRRETFGKGSRRVLRNPMFPSRFPPREFRA</sequence>
<protein>
    <submittedName>
        <fullName evidence="1">Uncharacterized protein</fullName>
    </submittedName>
</protein>
<name>A0ABD2AY23_VESMC</name>
<evidence type="ECO:0000313" key="2">
    <source>
        <dbReference type="Proteomes" id="UP001607303"/>
    </source>
</evidence>
<comment type="caution">
    <text evidence="1">The sequence shown here is derived from an EMBL/GenBank/DDBJ whole genome shotgun (WGS) entry which is preliminary data.</text>
</comment>
<dbReference type="AlphaFoldDB" id="A0ABD2AY23"/>
<organism evidence="1 2">
    <name type="scientific">Vespula maculifrons</name>
    <name type="common">Eastern yellow jacket</name>
    <name type="synonym">Wasp</name>
    <dbReference type="NCBI Taxonomy" id="7453"/>
    <lineage>
        <taxon>Eukaryota</taxon>
        <taxon>Metazoa</taxon>
        <taxon>Ecdysozoa</taxon>
        <taxon>Arthropoda</taxon>
        <taxon>Hexapoda</taxon>
        <taxon>Insecta</taxon>
        <taxon>Pterygota</taxon>
        <taxon>Neoptera</taxon>
        <taxon>Endopterygota</taxon>
        <taxon>Hymenoptera</taxon>
        <taxon>Apocrita</taxon>
        <taxon>Aculeata</taxon>
        <taxon>Vespoidea</taxon>
        <taxon>Vespidae</taxon>
        <taxon>Vespinae</taxon>
        <taxon>Vespula</taxon>
    </lineage>
</organism>
<reference evidence="1 2" key="1">
    <citation type="journal article" date="2024" name="Ann. Entomol. Soc. Am.">
        <title>Genomic analyses of the southern and eastern yellowjacket wasps (Hymenoptera: Vespidae) reveal evolutionary signatures of social life.</title>
        <authorList>
            <person name="Catto M.A."/>
            <person name="Caine P.B."/>
            <person name="Orr S.E."/>
            <person name="Hunt B.G."/>
            <person name="Goodisman M.A.D."/>
        </authorList>
    </citation>
    <scope>NUCLEOTIDE SEQUENCE [LARGE SCALE GENOMIC DNA]</scope>
    <source>
        <strain evidence="1">232</strain>
        <tissue evidence="1">Head and thorax</tissue>
    </source>
</reference>
<accession>A0ABD2AY23</accession>
<keyword evidence="2" id="KW-1185">Reference proteome</keyword>